<dbReference type="InterPro" id="IPR044835">
    <property type="entry name" value="ARF_plant"/>
</dbReference>
<dbReference type="SUPFAM" id="SSF101936">
    <property type="entry name" value="DNA-binding pseudobarrel domain"/>
    <property type="match status" value="1"/>
</dbReference>
<dbReference type="InterPro" id="IPR015300">
    <property type="entry name" value="DNA-bd_pseudobarrel_sf"/>
</dbReference>
<evidence type="ECO:0000313" key="12">
    <source>
        <dbReference type="Proteomes" id="UP000797356"/>
    </source>
</evidence>
<comment type="subunit">
    <text evidence="9">Homodimers and heterodimers.</text>
</comment>
<sequence>MAIDASTELPAVDPQVWRACAGPAAKLPALRSAVCYFPQGHAEQASSPPDFPAGDGRRPSFFLCQAAAIGFHADPDTDEVFARILLDPRPPPPLALLPEPPSSSVEEPNDGGAAAFAKVLTPSDANNGGGFSVPRFCADSIFPPLDMAAEPPVQNVTIRDVHGKVWTFRHIYRGTPRRHLLTTGWSKFVNAKKLVAGDSVVFIKNRHGLLYVGIRRASRSCAGGPHDYFRYNPQAAPPLPAAVGAAPDGRSEMNMGTGKGFSRNARGRIPAEAVVEALRLAEMGHPFEVVHYPRASAADFVVGVEKVNAALRVPWTAGMRVRMSVETEGLSRTTVFRGTVSGTTVQDQARWPLSPWRILQVTWDEAEVSQYLQSVNPWQVELDSATPQMQTPNSDPKKPRLLEYPNLFMDAEEQMFFPMTGMTNTMMASVAPSLFSYNMFPAGMQGARHNLISVNKLPSFAPSNTDNLHFDNQCSNGMHQKTAEVPKELNVVSTPQLESSLPLSQGSIHFQPMELPATTVCNPNKENIRPPFQLFGRIIHIDESSDADADKGHQETKLWKDVFHKVEDVCICNMNLVQVSHHVSINEKNEIFGIHDTIELLLGSLVGILTMIG</sequence>
<dbReference type="AlphaFoldDB" id="A0A8K0HZ18"/>
<comment type="caution">
    <text evidence="11">The sequence shown here is derived from an EMBL/GenBank/DDBJ whole genome shotgun (WGS) entry which is preliminary data.</text>
</comment>
<evidence type="ECO:0000256" key="1">
    <source>
        <dbReference type="ARBA" id="ARBA00003182"/>
    </source>
</evidence>
<dbReference type="Pfam" id="PF02362">
    <property type="entry name" value="B3"/>
    <property type="match status" value="1"/>
</dbReference>
<dbReference type="PROSITE" id="PS50863">
    <property type="entry name" value="B3"/>
    <property type="match status" value="1"/>
</dbReference>
<evidence type="ECO:0000313" key="11">
    <source>
        <dbReference type="EMBL" id="KAG1331080.1"/>
    </source>
</evidence>
<protein>
    <recommendedName>
        <fullName evidence="9">Auxin response factor</fullName>
    </recommendedName>
</protein>
<evidence type="ECO:0000256" key="3">
    <source>
        <dbReference type="ARBA" id="ARBA00007853"/>
    </source>
</evidence>
<evidence type="ECO:0000256" key="4">
    <source>
        <dbReference type="ARBA" id="ARBA00023015"/>
    </source>
</evidence>
<evidence type="ECO:0000256" key="9">
    <source>
        <dbReference type="RuleBase" id="RU004561"/>
    </source>
</evidence>
<evidence type="ECO:0000256" key="7">
    <source>
        <dbReference type="ARBA" id="ARBA00023242"/>
    </source>
</evidence>
<accession>A0A8K0HZ18</accession>
<dbReference type="OrthoDB" id="763348at2759"/>
<gene>
    <name evidence="11" type="ORF">COCNU_02G010480</name>
</gene>
<keyword evidence="12" id="KW-1185">Reference proteome</keyword>
<dbReference type="CDD" id="cd10017">
    <property type="entry name" value="B3_DNA"/>
    <property type="match status" value="1"/>
</dbReference>
<dbReference type="InterPro" id="IPR003340">
    <property type="entry name" value="B3_DNA-bd"/>
</dbReference>
<dbReference type="PANTHER" id="PTHR31384:SF94">
    <property type="entry name" value="AUXIN RESPONSE FACTOR 17"/>
    <property type="match status" value="1"/>
</dbReference>
<dbReference type="Gene3D" id="2.40.330.10">
    <property type="entry name" value="DNA-binding pseudobarrel domain"/>
    <property type="match status" value="1"/>
</dbReference>
<dbReference type="Proteomes" id="UP000797356">
    <property type="component" value="Chromosome 2"/>
</dbReference>
<dbReference type="InterPro" id="IPR010525">
    <property type="entry name" value="ARF_dom"/>
</dbReference>
<evidence type="ECO:0000256" key="6">
    <source>
        <dbReference type="ARBA" id="ARBA00023163"/>
    </source>
</evidence>
<dbReference type="Pfam" id="PF06507">
    <property type="entry name" value="ARF_AD"/>
    <property type="match status" value="1"/>
</dbReference>
<evidence type="ECO:0000256" key="8">
    <source>
        <dbReference type="ARBA" id="ARBA00023294"/>
    </source>
</evidence>
<proteinExistence type="inferred from homology"/>
<dbReference type="FunFam" id="2.40.330.10:FF:000001">
    <property type="entry name" value="Auxin response factor"/>
    <property type="match status" value="1"/>
</dbReference>
<dbReference type="GO" id="GO:0009734">
    <property type="term" value="P:auxin-activated signaling pathway"/>
    <property type="evidence" value="ECO:0007669"/>
    <property type="project" value="UniProtKB-KW"/>
</dbReference>
<comment type="function">
    <text evidence="1 9">Auxin response factors (ARFs) are transcriptional factors that bind specifically to the DNA sequence 5'-TGTCTC-3' found in the auxin-responsive promoter elements (AuxREs).</text>
</comment>
<dbReference type="GO" id="GO:0003677">
    <property type="term" value="F:DNA binding"/>
    <property type="evidence" value="ECO:0007669"/>
    <property type="project" value="UniProtKB-KW"/>
</dbReference>
<dbReference type="GO" id="GO:0005634">
    <property type="term" value="C:nucleus"/>
    <property type="evidence" value="ECO:0007669"/>
    <property type="project" value="UniProtKB-SubCell"/>
</dbReference>
<dbReference type="Gene3D" id="2.30.30.1040">
    <property type="match status" value="1"/>
</dbReference>
<keyword evidence="5 9" id="KW-0238">DNA-binding</keyword>
<evidence type="ECO:0000256" key="2">
    <source>
        <dbReference type="ARBA" id="ARBA00004123"/>
    </source>
</evidence>
<keyword evidence="4 9" id="KW-0805">Transcription regulation</keyword>
<keyword evidence="8 9" id="KW-0927">Auxin signaling pathway</keyword>
<evidence type="ECO:0000259" key="10">
    <source>
        <dbReference type="PROSITE" id="PS50863"/>
    </source>
</evidence>
<dbReference type="SMART" id="SM01019">
    <property type="entry name" value="B3"/>
    <property type="match status" value="1"/>
</dbReference>
<reference evidence="11" key="1">
    <citation type="journal article" date="2017" name="Gigascience">
        <title>The genome draft of coconut (Cocos nucifera).</title>
        <authorList>
            <person name="Xiao Y."/>
            <person name="Xu P."/>
            <person name="Fan H."/>
            <person name="Baudouin L."/>
            <person name="Xia W."/>
            <person name="Bocs S."/>
            <person name="Xu J."/>
            <person name="Li Q."/>
            <person name="Guo A."/>
            <person name="Zhou L."/>
            <person name="Li J."/>
            <person name="Wu Y."/>
            <person name="Ma Z."/>
            <person name="Armero A."/>
            <person name="Issali A.E."/>
            <person name="Liu N."/>
            <person name="Peng M."/>
            <person name="Yang Y."/>
        </authorList>
    </citation>
    <scope>NUCLEOTIDE SEQUENCE</scope>
    <source>
        <tissue evidence="11">Spear leaf of Hainan Tall coconut</tissue>
    </source>
</reference>
<keyword evidence="7 9" id="KW-0539">Nucleus</keyword>
<comment type="subcellular location">
    <subcellularLocation>
        <location evidence="2 9">Nucleus</location>
    </subcellularLocation>
</comment>
<dbReference type="EMBL" id="CM017873">
    <property type="protein sequence ID" value="KAG1331080.1"/>
    <property type="molecule type" value="Genomic_DNA"/>
</dbReference>
<organism evidence="11 12">
    <name type="scientific">Cocos nucifera</name>
    <name type="common">Coconut palm</name>
    <dbReference type="NCBI Taxonomy" id="13894"/>
    <lineage>
        <taxon>Eukaryota</taxon>
        <taxon>Viridiplantae</taxon>
        <taxon>Streptophyta</taxon>
        <taxon>Embryophyta</taxon>
        <taxon>Tracheophyta</taxon>
        <taxon>Spermatophyta</taxon>
        <taxon>Magnoliopsida</taxon>
        <taxon>Liliopsida</taxon>
        <taxon>Arecaceae</taxon>
        <taxon>Arecoideae</taxon>
        <taxon>Cocoseae</taxon>
        <taxon>Attaleinae</taxon>
        <taxon>Cocos</taxon>
    </lineage>
</organism>
<dbReference type="GO" id="GO:0006355">
    <property type="term" value="P:regulation of DNA-templated transcription"/>
    <property type="evidence" value="ECO:0007669"/>
    <property type="project" value="InterPro"/>
</dbReference>
<comment type="similarity">
    <text evidence="3 9">Belongs to the ARF family.</text>
</comment>
<reference evidence="11" key="2">
    <citation type="submission" date="2019-07" db="EMBL/GenBank/DDBJ databases">
        <authorList>
            <person name="Yang Y."/>
            <person name="Bocs S."/>
            <person name="Baudouin L."/>
        </authorList>
    </citation>
    <scope>NUCLEOTIDE SEQUENCE</scope>
    <source>
        <tissue evidence="11">Spear leaf of Hainan Tall coconut</tissue>
    </source>
</reference>
<evidence type="ECO:0000256" key="5">
    <source>
        <dbReference type="ARBA" id="ARBA00023125"/>
    </source>
</evidence>
<keyword evidence="6 9" id="KW-0804">Transcription</keyword>
<dbReference type="PANTHER" id="PTHR31384">
    <property type="entry name" value="AUXIN RESPONSE FACTOR 4-RELATED"/>
    <property type="match status" value="1"/>
</dbReference>
<feature type="domain" description="TF-B3" evidence="10">
    <location>
        <begin position="116"/>
        <end position="218"/>
    </location>
</feature>
<name>A0A8K0HZ18_COCNU</name>